<feature type="chain" id="PRO_5035290864" evidence="2">
    <location>
        <begin position="20"/>
        <end position="595"/>
    </location>
</feature>
<evidence type="ECO:0000313" key="4">
    <source>
        <dbReference type="Proteomes" id="UP000624703"/>
    </source>
</evidence>
<dbReference type="GO" id="GO:0006508">
    <property type="term" value="P:proteolysis"/>
    <property type="evidence" value="ECO:0007669"/>
    <property type="project" value="InterPro"/>
</dbReference>
<keyword evidence="4" id="KW-1185">Reference proteome</keyword>
<keyword evidence="2" id="KW-0732">Signal</keyword>
<evidence type="ECO:0000313" key="3">
    <source>
        <dbReference type="EMBL" id="MBK1789872.1"/>
    </source>
</evidence>
<dbReference type="EMBL" id="JAENIM010000009">
    <property type="protein sequence ID" value="MBK1789872.1"/>
    <property type="molecule type" value="Genomic_DNA"/>
</dbReference>
<organism evidence="3 4">
    <name type="scientific">Persicirhabdus sediminis</name>
    <dbReference type="NCBI Taxonomy" id="454144"/>
    <lineage>
        <taxon>Bacteria</taxon>
        <taxon>Pseudomonadati</taxon>
        <taxon>Verrucomicrobiota</taxon>
        <taxon>Verrucomicrobiia</taxon>
        <taxon>Verrucomicrobiales</taxon>
        <taxon>Verrucomicrobiaceae</taxon>
        <taxon>Persicirhabdus</taxon>
    </lineage>
</organism>
<dbReference type="Proteomes" id="UP000624703">
    <property type="component" value="Unassembled WGS sequence"/>
</dbReference>
<evidence type="ECO:0000256" key="2">
    <source>
        <dbReference type="SAM" id="SignalP"/>
    </source>
</evidence>
<feature type="active site" description="Proton acceptor" evidence="1">
    <location>
        <position position="319"/>
    </location>
</feature>
<dbReference type="PRINTS" id="PR00797">
    <property type="entry name" value="STREPTOPAIN"/>
</dbReference>
<name>A0A8J7MAG8_9BACT</name>
<evidence type="ECO:0000256" key="1">
    <source>
        <dbReference type="PIRSR" id="PIRSR600200-1"/>
    </source>
</evidence>
<dbReference type="Pfam" id="PF01640">
    <property type="entry name" value="Peptidase_C10"/>
    <property type="match status" value="1"/>
</dbReference>
<comment type="caution">
    <text evidence="3">The sequence shown here is derived from an EMBL/GenBank/DDBJ whole genome shotgun (WGS) entry which is preliminary data.</text>
</comment>
<protein>
    <submittedName>
        <fullName evidence="3">C10 family peptidase</fullName>
    </submittedName>
</protein>
<dbReference type="GO" id="GO:0008234">
    <property type="term" value="F:cysteine-type peptidase activity"/>
    <property type="evidence" value="ECO:0007669"/>
    <property type="project" value="InterPro"/>
</dbReference>
<dbReference type="SUPFAM" id="SSF54001">
    <property type="entry name" value="Cysteine proteinases"/>
    <property type="match status" value="1"/>
</dbReference>
<dbReference type="InterPro" id="IPR000200">
    <property type="entry name" value="Peptidase_C10"/>
</dbReference>
<dbReference type="RefSeq" id="WP_200309912.1">
    <property type="nucleotide sequence ID" value="NZ_JAENIM010000009.1"/>
</dbReference>
<feature type="signal peptide" evidence="2">
    <location>
        <begin position="1"/>
        <end position="19"/>
    </location>
</feature>
<proteinExistence type="predicted"/>
<dbReference type="AlphaFoldDB" id="A0A8J7MAG8"/>
<accession>A0A8J7MAG8</accession>
<dbReference type="Gene3D" id="3.90.70.50">
    <property type="entry name" value="Peptidase C10, streptopain"/>
    <property type="match status" value="1"/>
</dbReference>
<feature type="active site" description="Nucleophile" evidence="1">
    <location>
        <position position="180"/>
    </location>
</feature>
<gene>
    <name evidence="3" type="ORF">JIN82_01750</name>
</gene>
<dbReference type="InterPro" id="IPR044934">
    <property type="entry name" value="Streptopain_sf"/>
</dbReference>
<reference evidence="3" key="1">
    <citation type="submission" date="2021-01" db="EMBL/GenBank/DDBJ databases">
        <title>Modified the classification status of verrucomicrobia.</title>
        <authorList>
            <person name="Feng X."/>
        </authorList>
    </citation>
    <scope>NUCLEOTIDE SEQUENCE</scope>
    <source>
        <strain evidence="3">_KCTC 22039</strain>
    </source>
</reference>
<sequence length="595" mass="65544">MKRYLALTLLLTPYLSVSAELLSSDIAVARAYEWMEKHSLMNDADREVDTLSIYPNDDAEKAVYIINFSPAGYMVLNRDDATGLVVAFSEQGMYDTSQPESPAFAMLDSHLAQLDLAPSVATLSLAAEVPEIGTLAENIVVEPMMETTWNQAHPYNLYTPTHNKITLSEEQYRGHAAVGCVPLAFAQIMYYHRWPVRGHGESSYSNPGGDKAIPLSLSANYEHRYDWANMLLHYDPFSNFPAEQEHSVGQLLSDVGIASEVIYKYGSTGGNGYDSARALENHFFYEDITGFGGTQNQVASQVRTSLKAGLPCAVSVPGHKIVADGLKKVDGVWYYHMNYGWNGNYDGWWKANEQSELLGDPYGFTRTEFMIRPRMLAFPAFLEATASVDKVDVYWILPKRLHSEVEKITVSSYNSSKDKWTVIHEDTDLNTVTGASLASELTGQDIHLTSLTDLAEGEHTLGAFVTYDGGQTDIIVEPMTLTVSASGVDDLDDSDGDLIPNVIEDMLGFDKSQPNELPSVVVNASGAVSMDVPLNAAVDTSSLRIEFSENLADWYDAEEDGGDMGIGCTRDSSGMKLSCSLDNCAELFFRLRVRD</sequence>
<dbReference type="InterPro" id="IPR038765">
    <property type="entry name" value="Papain-like_cys_pep_sf"/>
</dbReference>